<dbReference type="InterPro" id="IPR027417">
    <property type="entry name" value="P-loop_NTPase"/>
</dbReference>
<evidence type="ECO:0000313" key="1">
    <source>
        <dbReference type="EMBL" id="KAG7153452.1"/>
    </source>
</evidence>
<proteinExistence type="predicted"/>
<accession>A0A8J5IZ71</accession>
<gene>
    <name evidence="1" type="ORF">Hamer_G019508</name>
</gene>
<evidence type="ECO:0000313" key="2">
    <source>
        <dbReference type="Proteomes" id="UP000747542"/>
    </source>
</evidence>
<dbReference type="SUPFAM" id="SSF52540">
    <property type="entry name" value="P-loop containing nucleoside triphosphate hydrolases"/>
    <property type="match status" value="1"/>
</dbReference>
<name>A0A8J5IZ71_HOMAM</name>
<dbReference type="Gene3D" id="3.40.50.300">
    <property type="entry name" value="P-loop containing nucleotide triphosphate hydrolases"/>
    <property type="match status" value="1"/>
</dbReference>
<protein>
    <submittedName>
        <fullName evidence="1">Putative NACHT domain-containing protein 3</fullName>
    </submittedName>
</protein>
<organism evidence="1 2">
    <name type="scientific">Homarus americanus</name>
    <name type="common">American lobster</name>
    <dbReference type="NCBI Taxonomy" id="6706"/>
    <lineage>
        <taxon>Eukaryota</taxon>
        <taxon>Metazoa</taxon>
        <taxon>Ecdysozoa</taxon>
        <taxon>Arthropoda</taxon>
        <taxon>Crustacea</taxon>
        <taxon>Multicrustacea</taxon>
        <taxon>Malacostraca</taxon>
        <taxon>Eumalacostraca</taxon>
        <taxon>Eucarida</taxon>
        <taxon>Decapoda</taxon>
        <taxon>Pleocyemata</taxon>
        <taxon>Astacidea</taxon>
        <taxon>Nephropoidea</taxon>
        <taxon>Nephropidae</taxon>
        <taxon>Homarus</taxon>
    </lineage>
</organism>
<keyword evidence="2" id="KW-1185">Reference proteome</keyword>
<sequence>MENGNLLKFQIFRLLNGPVHQAFVYLFHQTYTQDTDVYSCAVKCGLTEFFTETELSALRHEKRPTRHSLPLLFTILKTCCHPSLAPPDSPIWNDARHIPTDQLSNEAPVENLLVTFLKTYEEFCTNAPLSQERFDEKISEITRWLEWLIEGAGRHDITGRWREDLQRIMAGFQDVLSGERRKSSSAEITDPGQNIGVATLVTGLAADDESSHGTVCLVRGEAGCGRSCLATLLASSWTQKDERVSLIGSYQATIVVSGTAFVSNEEDFVCVILPLCSTTHGADKVRTWLREVHVLLVIDDAEELSTERTQEVKDLVTGSQSLSAVMLALPSCYDSLRRDWADLAPVRLHLNGYNREEIVTLAEEYVGRRASTADPKCLKKYLTKNLCRLSQVLKYPDSLVQACECYMERPDAYDDITTSTDMLWTLTLWRINKAVGSPEGTIGTKALQWLMMAGRKSLEAFRKNKRLEGDIMLELETETSNMFPESVGRTLVSSVFKQRHYYGACGRGFSSVHAVQQEFLAAWYAVHKIVEFKKWRQLVGDSQCAYRLALFIGGLLSKMKRWSRNLSELDERRAIGSVLNHGEESSENLTFNLDLVAEVKGAPQVVEYIVEMSEYPDEWNVSAADVQLIPLEALLMNVAPTRIFLNVEELKPYSELSKVIGFLCRVDIFVWLDSSSQYRYGNDGKMDRIVKAFFTEHVMAKVDLLAGCVSLKVMREFPSKAAFSHLVYIKMRVLDKKCLSTLLDINKYLQKLLWLEAKIDFPILDEEINDLPCSTVPLMDVHLQGIEDSSVAKLVNLLGTLHTSYTGIHLENTTFTPEGLFVLLKQLQKRDIRLYSEPESRERFRRWYYPQLSACDPSVKLTDEMAKEMLGYDDRIYYSNHVVTSSCFALALDAWNLMSYLEEQQDIVHFTYKTENLSFLKKLDGSVTIEAHNENLNYKMT</sequence>
<reference evidence="1" key="1">
    <citation type="journal article" date="2021" name="Sci. Adv.">
        <title>The American lobster genome reveals insights on longevity, neural, and immune adaptations.</title>
        <authorList>
            <person name="Polinski J.M."/>
            <person name="Zimin A.V."/>
            <person name="Clark K.F."/>
            <person name="Kohn A.B."/>
            <person name="Sadowski N."/>
            <person name="Timp W."/>
            <person name="Ptitsyn A."/>
            <person name="Khanna P."/>
            <person name="Romanova D.Y."/>
            <person name="Williams P."/>
            <person name="Greenwood S.J."/>
            <person name="Moroz L.L."/>
            <person name="Walt D.R."/>
            <person name="Bodnar A.G."/>
        </authorList>
    </citation>
    <scope>NUCLEOTIDE SEQUENCE</scope>
    <source>
        <strain evidence="1">GMGI-L3</strain>
    </source>
</reference>
<dbReference type="EMBL" id="JAHLQT010046868">
    <property type="protein sequence ID" value="KAG7153452.1"/>
    <property type="molecule type" value="Genomic_DNA"/>
</dbReference>
<dbReference type="Proteomes" id="UP000747542">
    <property type="component" value="Unassembled WGS sequence"/>
</dbReference>
<dbReference type="AlphaFoldDB" id="A0A8J5IZ71"/>
<comment type="caution">
    <text evidence="1">The sequence shown here is derived from an EMBL/GenBank/DDBJ whole genome shotgun (WGS) entry which is preliminary data.</text>
</comment>